<dbReference type="Gene3D" id="2.40.50.140">
    <property type="entry name" value="Nucleic acid-binding proteins"/>
    <property type="match status" value="1"/>
</dbReference>
<dbReference type="PANTHER" id="PTHR10302:SF27">
    <property type="entry name" value="SINGLE-STRANDED DNA-BINDING PROTEIN"/>
    <property type="match status" value="1"/>
</dbReference>
<comment type="caution">
    <text evidence="2">Lacks conserved residue(s) required for the propagation of feature annotation.</text>
</comment>
<keyword evidence="2" id="KW-0227">DNA damage</keyword>
<reference evidence="5 6" key="1">
    <citation type="submission" date="2017-01" db="EMBL/GenBank/DDBJ databases">
        <title>Whole-Genome Shotgun Sequencing of Two beta-Proteobacterial Species in Search of the Bulgecin Biosynthetic Cluster.</title>
        <authorList>
            <person name="Horsman M.E."/>
            <person name="Marous D.R."/>
            <person name="Li R."/>
            <person name="Oliver R.A."/>
            <person name="Byun B."/>
            <person name="Emrich S.J."/>
            <person name="Boggess B."/>
            <person name="Townsend C.A."/>
            <person name="Mobashery S."/>
        </authorList>
    </citation>
    <scope>NUCLEOTIDE SEQUENCE [LARGE SCALE GENOMIC DNA]</scope>
    <source>
        <strain evidence="5 6">ATCC 31433</strain>
    </source>
</reference>
<protein>
    <recommendedName>
        <fullName evidence="2 3">Single-stranded DNA-binding protein</fullName>
        <shortName evidence="2">SSB</shortName>
    </recommendedName>
</protein>
<dbReference type="GeneID" id="69005540"/>
<comment type="function">
    <text evidence="2">Plays an important role in DNA replication, recombination and repair. Binds to ssDNA and to an array of partner proteins to recruit them to their sites of action during DNA metabolism.</text>
</comment>
<sequence length="182" mass="18715">MASVNKVILVGNLGADPEVRYLPSGDAVANIRLATTDRYKDKASGEFKEMTEWHRVAFFGRLAEIVNEYLKKGSSVYIEGRIRTRKWQGQDGQDRYSTEIVADQMQMLGGRGGSGGGGGGDEGGYGGGYGGGGGRGEQMERGGGGGGRAGGAARGGSGGGAPSRPSAPAGGGFDEMDDDIPF</sequence>
<evidence type="ECO:0000256" key="4">
    <source>
        <dbReference type="SAM" id="MobiDB-lite"/>
    </source>
</evidence>
<keyword evidence="2" id="KW-0233">DNA recombination</keyword>
<dbReference type="NCBIfam" id="TIGR00621">
    <property type="entry name" value="ssb"/>
    <property type="match status" value="1"/>
</dbReference>
<gene>
    <name evidence="5" type="ORF">BZL54_14920</name>
</gene>
<evidence type="ECO:0000313" key="6">
    <source>
        <dbReference type="Proteomes" id="UP000217994"/>
    </source>
</evidence>
<proteinExistence type="inferred from homology"/>
<dbReference type="InterPro" id="IPR012340">
    <property type="entry name" value="NA-bd_OB-fold"/>
</dbReference>
<dbReference type="PANTHER" id="PTHR10302">
    <property type="entry name" value="SINGLE-STRANDED DNA-BINDING PROTEIN"/>
    <property type="match status" value="1"/>
</dbReference>
<dbReference type="AlphaFoldDB" id="A0A2A4FG04"/>
<feature type="short sequence motif" description="Important for interaction with partner proteins" evidence="2">
    <location>
        <begin position="177"/>
        <end position="182"/>
    </location>
</feature>
<dbReference type="Proteomes" id="UP000217994">
    <property type="component" value="Unassembled WGS sequence"/>
</dbReference>
<dbReference type="PROSITE" id="PS50935">
    <property type="entry name" value="SSB"/>
    <property type="match status" value="1"/>
</dbReference>
<dbReference type="InterPro" id="IPR011344">
    <property type="entry name" value="ssDNA-bd"/>
</dbReference>
<dbReference type="Pfam" id="PF00436">
    <property type="entry name" value="SSB"/>
    <property type="match status" value="1"/>
</dbReference>
<name>A0A2A4FG04_9BURK</name>
<evidence type="ECO:0000256" key="1">
    <source>
        <dbReference type="ARBA" id="ARBA00023125"/>
    </source>
</evidence>
<comment type="caution">
    <text evidence="5">The sequence shown here is derived from an EMBL/GenBank/DDBJ whole genome shotgun (WGS) entry which is preliminary data.</text>
</comment>
<dbReference type="GO" id="GO:0009295">
    <property type="term" value="C:nucleoid"/>
    <property type="evidence" value="ECO:0007669"/>
    <property type="project" value="TreeGrafter"/>
</dbReference>
<dbReference type="CDD" id="cd04496">
    <property type="entry name" value="SSB_OBF"/>
    <property type="match status" value="1"/>
</dbReference>
<dbReference type="EMBL" id="MTZU01000042">
    <property type="protein sequence ID" value="PCE31558.1"/>
    <property type="molecule type" value="Genomic_DNA"/>
</dbReference>
<evidence type="ECO:0000256" key="3">
    <source>
        <dbReference type="RuleBase" id="RU000524"/>
    </source>
</evidence>
<keyword evidence="2" id="KW-0234">DNA repair</keyword>
<dbReference type="GO" id="GO:0006281">
    <property type="term" value="P:DNA repair"/>
    <property type="evidence" value="ECO:0007669"/>
    <property type="project" value="UniProtKB-UniRule"/>
</dbReference>
<comment type="subunit">
    <text evidence="2">Homotetramer.</text>
</comment>
<dbReference type="GO" id="GO:0003697">
    <property type="term" value="F:single-stranded DNA binding"/>
    <property type="evidence" value="ECO:0007669"/>
    <property type="project" value="UniProtKB-UniRule"/>
</dbReference>
<dbReference type="RefSeq" id="WP_084905522.1">
    <property type="nucleotide sequence ID" value="NZ_CP020737.1"/>
</dbReference>
<dbReference type="GO" id="GO:0006310">
    <property type="term" value="P:DNA recombination"/>
    <property type="evidence" value="ECO:0007669"/>
    <property type="project" value="UniProtKB-UniRule"/>
</dbReference>
<evidence type="ECO:0000256" key="2">
    <source>
        <dbReference type="HAMAP-Rule" id="MF_00984"/>
    </source>
</evidence>
<organism evidence="5 6">
    <name type="scientific">Burkholderia ubonensis subsp. mesacidophila</name>
    <dbReference type="NCBI Taxonomy" id="265293"/>
    <lineage>
        <taxon>Bacteria</taxon>
        <taxon>Pseudomonadati</taxon>
        <taxon>Pseudomonadota</taxon>
        <taxon>Betaproteobacteria</taxon>
        <taxon>Burkholderiales</taxon>
        <taxon>Burkholderiaceae</taxon>
        <taxon>Burkholderia</taxon>
        <taxon>Burkholderia cepacia complex</taxon>
    </lineage>
</organism>
<feature type="region of interest" description="Disordered" evidence="4">
    <location>
        <begin position="109"/>
        <end position="182"/>
    </location>
</feature>
<evidence type="ECO:0000313" key="5">
    <source>
        <dbReference type="EMBL" id="PCE31558.1"/>
    </source>
</evidence>
<keyword evidence="1 2" id="KW-0238">DNA-binding</keyword>
<feature type="compositionally biased region" description="Gly residues" evidence="4">
    <location>
        <begin position="109"/>
        <end position="161"/>
    </location>
</feature>
<dbReference type="HAMAP" id="MF_00984">
    <property type="entry name" value="SSB"/>
    <property type="match status" value="1"/>
</dbReference>
<dbReference type="InterPro" id="IPR000424">
    <property type="entry name" value="Primosome_PriB/ssb"/>
</dbReference>
<dbReference type="SUPFAM" id="SSF50249">
    <property type="entry name" value="Nucleic acid-binding proteins"/>
    <property type="match status" value="1"/>
</dbReference>
<accession>A0A2A4FG04</accession>
<keyword evidence="2" id="KW-0235">DNA replication</keyword>
<dbReference type="GO" id="GO:0006260">
    <property type="term" value="P:DNA replication"/>
    <property type="evidence" value="ECO:0007669"/>
    <property type="project" value="UniProtKB-UniRule"/>
</dbReference>
<dbReference type="NCBIfam" id="NF005406">
    <property type="entry name" value="PRK06958.1"/>
    <property type="match status" value="1"/>
</dbReference>